<evidence type="ECO:0008006" key="4">
    <source>
        <dbReference type="Google" id="ProtNLM"/>
    </source>
</evidence>
<dbReference type="OMA" id="ISCDYKK"/>
<name>M1KK35_ENCCN</name>
<dbReference type="VEuPathDB" id="MicrosporidiaDB:AEWR_021140"/>
<dbReference type="VEuPathDB" id="MicrosporidiaDB:AEWD_021160"/>
<dbReference type="InterPro" id="IPR003888">
    <property type="entry name" value="FYrich_N"/>
</dbReference>
<comment type="subcellular location">
    <subcellularLocation>
        <location evidence="1">Nucleus</location>
    </subcellularLocation>
</comment>
<organism evidence="3">
    <name type="scientific">Encephalitozoon cuniculi</name>
    <name type="common">Microsporidian parasite</name>
    <dbReference type="NCBI Taxonomy" id="6035"/>
    <lineage>
        <taxon>Eukaryota</taxon>
        <taxon>Fungi</taxon>
        <taxon>Fungi incertae sedis</taxon>
        <taxon>Microsporidia</taxon>
        <taxon>Unikaryonidae</taxon>
        <taxon>Encephalitozoon</taxon>
    </lineage>
</organism>
<dbReference type="EMBL" id="KC513608">
    <property type="protein sequence ID" value="AGE95591.1"/>
    <property type="molecule type" value="Genomic_DNA"/>
</dbReference>
<dbReference type="VEuPathDB" id="MicrosporidiaDB:M970_021140"/>
<dbReference type="VEuPathDB" id="MicrosporidiaDB:ECU02_1180"/>
<dbReference type="InterPro" id="IPR003889">
    <property type="entry name" value="FYrich_C"/>
</dbReference>
<proteinExistence type="predicted"/>
<keyword evidence="2" id="KW-0539">Nucleus</keyword>
<evidence type="ECO:0000313" key="3">
    <source>
        <dbReference type="EMBL" id="AGE95591.1"/>
    </source>
</evidence>
<dbReference type="GO" id="GO:0005634">
    <property type="term" value="C:nucleus"/>
    <property type="evidence" value="ECO:0007669"/>
    <property type="project" value="UniProtKB-SubCell"/>
</dbReference>
<dbReference type="AlphaFoldDB" id="M1KK35"/>
<dbReference type="Gene3D" id="3.30.160.360">
    <property type="match status" value="1"/>
</dbReference>
<evidence type="ECO:0000256" key="1">
    <source>
        <dbReference type="ARBA" id="ARBA00004123"/>
    </source>
</evidence>
<sequence>MPFSAPNGVLPMRKALESVMEEEDELARRFMNAYNKRVELYRQRRMLEDAIDTKLSDQRTLREAIDMSRGMSGREKSKQPDHGTMFGTGIYRLSLVDMGKLPTENLDMLHTETAIYPVGYTCRKKYKRHDTYKKKAKDRILYICSVDPQKGPVITADDGRKWFGPNMWEDFVNSVGGVAEYKSTEEFFGFGNPALARRVESLGDLSTFKKYVPLSKRS</sequence>
<protein>
    <recommendedName>
        <fullName evidence="4">FYR N-terminal domain-containing protein</fullName>
    </recommendedName>
</protein>
<dbReference type="VEuPathDB" id="MicrosporidiaDB:AEWQ_021130"/>
<accession>M1KK35</accession>
<dbReference type="PROSITE" id="PS51543">
    <property type="entry name" value="FYRC"/>
    <property type="match status" value="1"/>
</dbReference>
<reference evidence="3" key="1">
    <citation type="journal article" date="2013" name="Eukaryot. Cell">
        <title>Extremely Reduced Levels of Heterozygosity in the Vertebrate Pathogen Encephalitozoon cuniculi.</title>
        <authorList>
            <person name="Selman M."/>
            <person name="Sak B."/>
            <person name="Kvac M."/>
            <person name="Farinelli L."/>
            <person name="Weiss L.M."/>
            <person name="Corradi N."/>
        </authorList>
    </citation>
    <scope>NUCLEOTIDE SEQUENCE</scope>
</reference>
<dbReference type="PROSITE" id="PS51542">
    <property type="entry name" value="FYRN"/>
    <property type="match status" value="1"/>
</dbReference>
<evidence type="ECO:0000256" key="2">
    <source>
        <dbReference type="ARBA" id="ARBA00023242"/>
    </source>
</evidence>
<dbReference type="Pfam" id="PF05964">
    <property type="entry name" value="FYRN"/>
    <property type="match status" value="1"/>
</dbReference>
<gene>
    <name evidence="3" type="ORF">ECU02_1180</name>
</gene>